<gene>
    <name evidence="2" type="ORF">DC082_00375</name>
</gene>
<evidence type="ECO:0000313" key="2">
    <source>
        <dbReference type="EMBL" id="PWD84047.1"/>
    </source>
</evidence>
<protein>
    <submittedName>
        <fullName evidence="2">Uncharacterized protein</fullName>
    </submittedName>
</protein>
<name>A0A2U2ALM2_9GAMM</name>
<keyword evidence="1" id="KW-0812">Transmembrane</keyword>
<dbReference type="AlphaFoldDB" id="A0A2U2ALM2"/>
<evidence type="ECO:0000256" key="1">
    <source>
        <dbReference type="SAM" id="Phobius"/>
    </source>
</evidence>
<dbReference type="RefSeq" id="WP_109235269.1">
    <property type="nucleotide sequence ID" value="NZ_BMXZ01000001.1"/>
</dbReference>
<evidence type="ECO:0000313" key="3">
    <source>
        <dbReference type="Proteomes" id="UP000244948"/>
    </source>
</evidence>
<reference evidence="2 3" key="1">
    <citation type="journal article" date="2018" name="Genome Announc.">
        <title>Ignatzschineria cameli sp. nov., isolated from necrotic foot tissue of dromedaries (Camelus dromedarius) and associated maggots (Wohlfahrtia species) in Dubai.</title>
        <authorList>
            <person name="Tsang C.C."/>
            <person name="Tang J.Y."/>
            <person name="Fong J.Y."/>
            <person name="Kinne J."/>
            <person name="Lee H.H."/>
            <person name="Joseph M."/>
            <person name="Jose S."/>
            <person name="Schuster R.K."/>
            <person name="Tang Y."/>
            <person name="Sivakumar S."/>
            <person name="Chen J.H."/>
            <person name="Teng J.L."/>
            <person name="Lau S.K."/>
            <person name="Wernery U."/>
            <person name="Woo P.C."/>
        </authorList>
    </citation>
    <scope>NUCLEOTIDE SEQUENCE [LARGE SCALE GENOMIC DNA]</scope>
    <source>
        <strain evidence="2 3">KCTC 22643</strain>
    </source>
</reference>
<comment type="caution">
    <text evidence="2">The sequence shown here is derived from an EMBL/GenBank/DDBJ whole genome shotgun (WGS) entry which is preliminary data.</text>
</comment>
<sequence length="216" mass="25369">MKIIITELSDSDIKAQKKQTHKHQYTRSQRGILSRCLLGFSSLFTKLRSLWQKRPILIELLGAILLLFLIVLLSLVMRYLLIVPLRLSHQELEKDLRATQLEIRRADQALDPLYRWRDLHLLQQKSSVISLIMLLVQIEQHYSQKIYLTNLWQEKREAPLVLQGRVVSFDLMREIEALFVQNGWKITTQMSADQEPFRLFTLSLEPHLSLREVGGE</sequence>
<organism evidence="2 3">
    <name type="scientific">Ignatzschineria indica</name>
    <dbReference type="NCBI Taxonomy" id="472583"/>
    <lineage>
        <taxon>Bacteria</taxon>
        <taxon>Pseudomonadati</taxon>
        <taxon>Pseudomonadota</taxon>
        <taxon>Gammaproteobacteria</taxon>
        <taxon>Cardiobacteriales</taxon>
        <taxon>Ignatzschineriaceae</taxon>
        <taxon>Ignatzschineria</taxon>
    </lineage>
</organism>
<accession>A0A2U2ALM2</accession>
<keyword evidence="1" id="KW-1133">Transmembrane helix</keyword>
<feature type="transmembrane region" description="Helical" evidence="1">
    <location>
        <begin position="56"/>
        <end position="81"/>
    </location>
</feature>
<keyword evidence="3" id="KW-1185">Reference proteome</keyword>
<proteinExistence type="predicted"/>
<keyword evidence="1" id="KW-0472">Membrane</keyword>
<dbReference type="EMBL" id="QEWR01000002">
    <property type="protein sequence ID" value="PWD84047.1"/>
    <property type="molecule type" value="Genomic_DNA"/>
</dbReference>
<dbReference type="Proteomes" id="UP000244948">
    <property type="component" value="Unassembled WGS sequence"/>
</dbReference>